<dbReference type="PANTHER" id="PTHR38436:SF1">
    <property type="entry name" value="ESTER CYCLASE"/>
    <property type="match status" value="1"/>
</dbReference>
<dbReference type="OrthoDB" id="158434at2"/>
<protein>
    <recommendedName>
        <fullName evidence="3">Ester cyclase</fullName>
    </recommendedName>
</protein>
<dbReference type="AlphaFoldDB" id="A0A4P6JIL5"/>
<evidence type="ECO:0000313" key="1">
    <source>
        <dbReference type="EMBL" id="QBD74486.1"/>
    </source>
</evidence>
<proteinExistence type="predicted"/>
<gene>
    <name evidence="1" type="ORF">EPA93_00140</name>
</gene>
<dbReference type="InterPro" id="IPR009959">
    <property type="entry name" value="Cyclase_SnoaL-like"/>
</dbReference>
<dbReference type="Pfam" id="PF07366">
    <property type="entry name" value="SnoaL"/>
    <property type="match status" value="1"/>
</dbReference>
<organism evidence="1 2">
    <name type="scientific">Ktedonosporobacter rubrisoli</name>
    <dbReference type="NCBI Taxonomy" id="2509675"/>
    <lineage>
        <taxon>Bacteria</taxon>
        <taxon>Bacillati</taxon>
        <taxon>Chloroflexota</taxon>
        <taxon>Ktedonobacteria</taxon>
        <taxon>Ktedonobacterales</taxon>
        <taxon>Ktedonosporobacteraceae</taxon>
        <taxon>Ktedonosporobacter</taxon>
    </lineage>
</organism>
<keyword evidence="2" id="KW-1185">Reference proteome</keyword>
<dbReference type="InterPro" id="IPR032710">
    <property type="entry name" value="NTF2-like_dom_sf"/>
</dbReference>
<dbReference type="PANTHER" id="PTHR38436">
    <property type="entry name" value="POLYKETIDE CYCLASE SNOAL-LIKE DOMAIN"/>
    <property type="match status" value="1"/>
</dbReference>
<dbReference type="RefSeq" id="WP_129885085.1">
    <property type="nucleotide sequence ID" value="NZ_CP035758.1"/>
</dbReference>
<accession>A0A4P6JIL5</accession>
<sequence>MSAEENKELIRHLITAYERHDLETFWRGIDPQGNFPVLKRFGIDPTYANYHSFMTAFLEALPDVHHTFEDMVAEGERVWVSYTIWGTHEGMLRNVPATHKPVTYSLIAMYRFAHGKIVEADFLADNLSLLQQLGVIAE</sequence>
<dbReference type="Proteomes" id="UP000290365">
    <property type="component" value="Chromosome"/>
</dbReference>
<evidence type="ECO:0008006" key="3">
    <source>
        <dbReference type="Google" id="ProtNLM"/>
    </source>
</evidence>
<dbReference type="KEGG" id="kbs:EPA93_00140"/>
<dbReference type="GO" id="GO:0030638">
    <property type="term" value="P:polyketide metabolic process"/>
    <property type="evidence" value="ECO:0007669"/>
    <property type="project" value="InterPro"/>
</dbReference>
<reference evidence="1 2" key="1">
    <citation type="submission" date="2019-01" db="EMBL/GenBank/DDBJ databases">
        <title>Ktedonosporobacter rubrisoli SCAWS-G2.</title>
        <authorList>
            <person name="Huang Y."/>
            <person name="Yan B."/>
        </authorList>
    </citation>
    <scope>NUCLEOTIDE SEQUENCE [LARGE SCALE GENOMIC DNA]</scope>
    <source>
        <strain evidence="1 2">SCAWS-G2</strain>
    </source>
</reference>
<evidence type="ECO:0000313" key="2">
    <source>
        <dbReference type="Proteomes" id="UP000290365"/>
    </source>
</evidence>
<dbReference type="EMBL" id="CP035758">
    <property type="protein sequence ID" value="QBD74486.1"/>
    <property type="molecule type" value="Genomic_DNA"/>
</dbReference>
<dbReference type="SUPFAM" id="SSF54427">
    <property type="entry name" value="NTF2-like"/>
    <property type="match status" value="1"/>
</dbReference>
<name>A0A4P6JIL5_KTERU</name>
<dbReference type="Gene3D" id="3.10.450.50">
    <property type="match status" value="1"/>
</dbReference>